<dbReference type="AlphaFoldDB" id="A0A0E0HB40"/>
<dbReference type="EnsemblPlants" id="ONIVA05G07970.1">
    <property type="protein sequence ID" value="ONIVA05G07970.1"/>
    <property type="gene ID" value="ONIVA05G07970"/>
</dbReference>
<keyword evidence="6" id="KW-1185">Reference proteome</keyword>
<dbReference type="PANTHER" id="PTHR11877">
    <property type="entry name" value="HYDROXYMETHYLGLUTARYL-COA SYNTHASE"/>
    <property type="match status" value="1"/>
</dbReference>
<dbReference type="InterPro" id="IPR012328">
    <property type="entry name" value="Chalcone/stilbene_synt_C"/>
</dbReference>
<dbReference type="HOGENOM" id="CLU_010584_0_0_1"/>
<feature type="domain" description="Chalcone/stilbene synthase C-terminal" evidence="4">
    <location>
        <begin position="241"/>
        <end position="380"/>
    </location>
</feature>
<dbReference type="Gene3D" id="3.40.47.10">
    <property type="match status" value="4"/>
</dbReference>
<reference evidence="5" key="2">
    <citation type="submission" date="2018-04" db="EMBL/GenBank/DDBJ databases">
        <title>OnivRS2 (Oryza nivara Reference Sequence Version 2).</title>
        <authorList>
            <person name="Zhang J."/>
            <person name="Kudrna D."/>
            <person name="Lee S."/>
            <person name="Talag J."/>
            <person name="Rajasekar S."/>
            <person name="Welchert J."/>
            <person name="Hsing Y.-I."/>
            <person name="Wing R.A."/>
        </authorList>
    </citation>
    <scope>NUCLEOTIDE SEQUENCE [LARGE SCALE GENOMIC DNA]</scope>
    <source>
        <strain evidence="5">SL10</strain>
    </source>
</reference>
<name>A0A0E0HB40_ORYNI</name>
<feature type="compositionally biased region" description="Basic and acidic residues" evidence="2">
    <location>
        <begin position="957"/>
        <end position="966"/>
    </location>
</feature>
<dbReference type="OMA" id="DIMIVEV"/>
<dbReference type="Proteomes" id="UP000006591">
    <property type="component" value="Chromosome 5"/>
</dbReference>
<evidence type="ECO:0000313" key="6">
    <source>
        <dbReference type="Proteomes" id="UP000006591"/>
    </source>
</evidence>
<evidence type="ECO:0000256" key="2">
    <source>
        <dbReference type="SAM" id="MobiDB-lite"/>
    </source>
</evidence>
<proteinExistence type="inferred from homology"/>
<evidence type="ECO:0000259" key="3">
    <source>
        <dbReference type="Pfam" id="PF00195"/>
    </source>
</evidence>
<dbReference type="GO" id="GO:0016747">
    <property type="term" value="F:acyltransferase activity, transferring groups other than amino-acyl groups"/>
    <property type="evidence" value="ECO:0007669"/>
    <property type="project" value="InterPro"/>
</dbReference>
<organism evidence="5">
    <name type="scientific">Oryza nivara</name>
    <name type="common">Indian wild rice</name>
    <name type="synonym">Oryza sativa f. spontanea</name>
    <dbReference type="NCBI Taxonomy" id="4536"/>
    <lineage>
        <taxon>Eukaryota</taxon>
        <taxon>Viridiplantae</taxon>
        <taxon>Streptophyta</taxon>
        <taxon>Embryophyta</taxon>
        <taxon>Tracheophyta</taxon>
        <taxon>Spermatophyta</taxon>
        <taxon>Magnoliopsida</taxon>
        <taxon>Liliopsida</taxon>
        <taxon>Poales</taxon>
        <taxon>Poaceae</taxon>
        <taxon>BOP clade</taxon>
        <taxon>Oryzoideae</taxon>
        <taxon>Oryzeae</taxon>
        <taxon>Oryzinae</taxon>
        <taxon>Oryza</taxon>
    </lineage>
</organism>
<dbReference type="GO" id="GO:0030639">
    <property type="term" value="P:polyketide biosynthetic process"/>
    <property type="evidence" value="ECO:0007669"/>
    <property type="project" value="TreeGrafter"/>
</dbReference>
<dbReference type="Pfam" id="PF02797">
    <property type="entry name" value="Chal_sti_synt_C"/>
    <property type="match status" value="2"/>
</dbReference>
<evidence type="ECO:0000256" key="1">
    <source>
        <dbReference type="ARBA" id="ARBA00005531"/>
    </source>
</evidence>
<evidence type="ECO:0000259" key="4">
    <source>
        <dbReference type="Pfam" id="PF02797"/>
    </source>
</evidence>
<reference evidence="5" key="1">
    <citation type="submission" date="2015-04" db="UniProtKB">
        <authorList>
            <consortium name="EnsemblPlants"/>
        </authorList>
    </citation>
    <scope>IDENTIFICATION</scope>
    <source>
        <strain evidence="5">SL10</strain>
    </source>
</reference>
<dbReference type="PANTHER" id="PTHR11877:SF23">
    <property type="entry name" value="OS10G0177300 PROTEIN"/>
    <property type="match status" value="1"/>
</dbReference>
<dbReference type="InterPro" id="IPR001099">
    <property type="entry name" value="Chalcone/stilbene_synt_N"/>
</dbReference>
<dbReference type="InterPro" id="IPR016039">
    <property type="entry name" value="Thiolase-like"/>
</dbReference>
<accession>A0A0E0HB40</accession>
<dbReference type="STRING" id="4536.A0A0E0HB40"/>
<feature type="compositionally biased region" description="Basic residues" evidence="2">
    <location>
        <begin position="993"/>
        <end position="1002"/>
    </location>
</feature>
<comment type="similarity">
    <text evidence="1">Belongs to the thiolase-like superfamily. Chalcone/stilbene synthases family.</text>
</comment>
<feature type="region of interest" description="Disordered" evidence="2">
    <location>
        <begin position="955"/>
        <end position="1002"/>
    </location>
</feature>
<dbReference type="Pfam" id="PF00195">
    <property type="entry name" value="Chal_sti_synt_N"/>
    <property type="match status" value="2"/>
</dbReference>
<dbReference type="eggNOG" id="ENOG502QRSY">
    <property type="taxonomic scope" value="Eukaryota"/>
</dbReference>
<dbReference type="SUPFAM" id="SSF53901">
    <property type="entry name" value="Thiolase-like"/>
    <property type="match status" value="4"/>
</dbReference>
<feature type="domain" description="Chalcone/stilbene synthase C-terminal" evidence="4">
    <location>
        <begin position="638"/>
        <end position="783"/>
    </location>
</feature>
<protein>
    <recommendedName>
        <fullName evidence="7">Chalcone synthase</fullName>
    </recommendedName>
</protein>
<evidence type="ECO:0000313" key="5">
    <source>
        <dbReference type="EnsemblPlants" id="ONIVA05G07970.1"/>
    </source>
</evidence>
<feature type="domain" description="Chalcone/stilbene synthase N-terminal" evidence="3">
    <location>
        <begin position="16"/>
        <end position="231"/>
    </location>
</feature>
<dbReference type="GO" id="GO:0010208">
    <property type="term" value="P:pollen wall assembly"/>
    <property type="evidence" value="ECO:0007669"/>
    <property type="project" value="UniProtKB-ARBA"/>
</dbReference>
<dbReference type="Gramene" id="ONIVA05G07970.1">
    <property type="protein sequence ID" value="ONIVA05G07970.1"/>
    <property type="gene ID" value="ONIVA05G07970"/>
</dbReference>
<dbReference type="InterPro" id="IPR011141">
    <property type="entry name" value="Polyketide_synthase_type-III"/>
</dbReference>
<evidence type="ECO:0008006" key="7">
    <source>
        <dbReference type="Google" id="ProtNLM"/>
    </source>
</evidence>
<dbReference type="CDD" id="cd00831">
    <property type="entry name" value="CHS_like"/>
    <property type="match status" value="2"/>
</dbReference>
<dbReference type="FunFam" id="3.40.47.10:FF:000014">
    <property type="entry name" value="Chalcone synthase 1"/>
    <property type="match status" value="2"/>
</dbReference>
<dbReference type="FunFam" id="3.40.47.10:FF:000025">
    <property type="entry name" value="Chalcone synthase 2"/>
    <property type="match status" value="2"/>
</dbReference>
<sequence>MPGAAAAAVVDSRLCTQHAEGPAAVLAIGTANPANIIYQDGFADYYFGLTKSEHLTELKDKMKRICHRSGIEKRYIHLDDKLIREHPEIIDKHMPSLETRVDIVSTEVPKLAESAARKAIAEWGRPATDITHLIFSTYSGCSAPSADLKLASLLGLNPSVSRTILSLHGCSGGGRALQLAKELAENNRDARVLVACAELTLICFSNPDESKIVGHGLFGDGAGAIIVGAGPLVDEERPLFEMVLASQTTIPSTEHALGMQTTASGIDFHLSIQVPTLIKDNIRQCLIDTFRSVGNMDPNWNDLFWAVHPGGRAILDNIEGELQLQPAKLAASRHVLNEYGNMSGTTIAFVLDDLRRRREKEGDQHQQLEWGVMLAFGPAMPGTATAAVVDSRLCTQHAEGPAAVLAIGTANPANIVYQDGFVNYYFGLTKSEYLTELKDKMKRIYKQINPSTLIVALIIIISSHRSGIEKRYIHLDEKLIREHPEIIDKHMPSLETRVDIVTTEIPKLAESAARKAIAEWGRPAIDITHLIFSTYSGCSAPSADLKLASLLGLNPSVSRTILSLHGCSGGGRALQLAKELAENNRDARVLIACAELTLICFSNPDESKIVGHGLFGDGAGAIIVGADLLVDGERPVFEMVLASQTTILGTEHAVGMQTTSNGIDFHLSIQVPTLIKDNIRQCLLNTFRSVGNMDPNWNDLFWAVHPVGRAILDNIEGELQLQPAKLAASRHVLSEYGNMSGTTIAFVLDELRRRREKEGDEHQQPEWGVMLAFGPGITIEAMLHLSEKWKQGFPFPLGAHGAVGPTKHYKIYTFKGPRTLRSINEEVHPIKDSCSGVIYTLGGTLYLASMMKCPKSSIQCLQIEIMGLMEYLNTSNQLGFVARNGFCPGVALAGCRHRKKRSHSIGTNEAGRQEACSLEVFGLECLPLGVRQRRGHGFWRRSRFDGDAYMRWVSTSSDEKKAHSPADGEEAPSPRRRREGLQTKVVAAQAAAKIKRRGGSGG</sequence>
<feature type="domain" description="Chalcone/stilbene synthase N-terminal" evidence="3">
    <location>
        <begin position="395"/>
        <end position="627"/>
    </location>
</feature>